<organism evidence="1">
    <name type="scientific">Oceaniferula spumae</name>
    <dbReference type="NCBI Taxonomy" id="2979115"/>
    <lineage>
        <taxon>Bacteria</taxon>
        <taxon>Pseudomonadati</taxon>
        <taxon>Verrucomicrobiota</taxon>
        <taxon>Verrucomicrobiia</taxon>
        <taxon>Verrucomicrobiales</taxon>
        <taxon>Verrucomicrobiaceae</taxon>
        <taxon>Oceaniferula</taxon>
    </lineage>
</organism>
<protein>
    <submittedName>
        <fullName evidence="1">DUF1287 domain-containing protein</fullName>
    </submittedName>
</protein>
<dbReference type="InterPro" id="IPR009706">
    <property type="entry name" value="DUF1287"/>
</dbReference>
<dbReference type="Pfam" id="PF06940">
    <property type="entry name" value="DUF1287"/>
    <property type="match status" value="1"/>
</dbReference>
<dbReference type="KEGG" id="osu:NT6N_28340"/>
<reference evidence="1" key="1">
    <citation type="submission" date="2024-07" db="EMBL/GenBank/DDBJ databases">
        <title>Complete genome sequence of Verrucomicrobiaceae bacterium NT6N.</title>
        <authorList>
            <person name="Huang C."/>
            <person name="Takami H."/>
            <person name="Hamasaki K."/>
        </authorList>
    </citation>
    <scope>NUCLEOTIDE SEQUENCE</scope>
    <source>
        <strain evidence="1">NT6N</strain>
    </source>
</reference>
<gene>
    <name evidence="1" type="ORF">NT6N_28340</name>
</gene>
<proteinExistence type="predicted"/>
<evidence type="ECO:0000313" key="1">
    <source>
        <dbReference type="EMBL" id="BDS07794.1"/>
    </source>
</evidence>
<accession>A0AAT9FP71</accession>
<dbReference type="PROSITE" id="PS51257">
    <property type="entry name" value="PROKAR_LIPOPROTEIN"/>
    <property type="match status" value="1"/>
</dbReference>
<dbReference type="EMBL" id="AP026866">
    <property type="protein sequence ID" value="BDS07794.1"/>
    <property type="molecule type" value="Genomic_DNA"/>
</dbReference>
<dbReference type="PIRSF" id="PIRSF011444">
    <property type="entry name" value="DUF1287"/>
    <property type="match status" value="1"/>
</dbReference>
<sequence length="202" mass="22711">MLRSIYVLLCFGAFITAGCSQEQKTAATKPSGVSEIVNAARTQIGKTVEYDPAYVGLKYPNGDIDISKGVCTDVVIRALRKARKIDLQKLVHEDMRANFSKYPKIWGLRRPDKNIDHRRVPNLQTLFKRKGWSLPVTKKKEDYKPGDLVTCTVAGRLPHIMIVSDVVDSDGTPMIIHNIGSGAREEARLFEFPLTGHYRVRK</sequence>
<dbReference type="AlphaFoldDB" id="A0AAT9FP71"/>
<name>A0AAT9FP71_9BACT</name>